<accession>A0ACC0N027</accession>
<organism evidence="1 2">
    <name type="scientific">Rhododendron molle</name>
    <name type="common">Chinese azalea</name>
    <name type="synonym">Azalea mollis</name>
    <dbReference type="NCBI Taxonomy" id="49168"/>
    <lineage>
        <taxon>Eukaryota</taxon>
        <taxon>Viridiplantae</taxon>
        <taxon>Streptophyta</taxon>
        <taxon>Embryophyta</taxon>
        <taxon>Tracheophyta</taxon>
        <taxon>Spermatophyta</taxon>
        <taxon>Magnoliopsida</taxon>
        <taxon>eudicotyledons</taxon>
        <taxon>Gunneridae</taxon>
        <taxon>Pentapetalae</taxon>
        <taxon>asterids</taxon>
        <taxon>Ericales</taxon>
        <taxon>Ericaceae</taxon>
        <taxon>Ericoideae</taxon>
        <taxon>Rhodoreae</taxon>
        <taxon>Rhododendron</taxon>
    </lineage>
</organism>
<proteinExistence type="predicted"/>
<reference evidence="1" key="1">
    <citation type="submission" date="2022-02" db="EMBL/GenBank/DDBJ databases">
        <title>Plant Genome Project.</title>
        <authorList>
            <person name="Zhang R.-G."/>
        </authorList>
    </citation>
    <scope>NUCLEOTIDE SEQUENCE</scope>
    <source>
        <strain evidence="1">AT1</strain>
    </source>
</reference>
<dbReference type="Proteomes" id="UP001062846">
    <property type="component" value="Chromosome 7"/>
</dbReference>
<evidence type="ECO:0000313" key="2">
    <source>
        <dbReference type="Proteomes" id="UP001062846"/>
    </source>
</evidence>
<gene>
    <name evidence="1" type="ORF">RHMOL_Rhmol07G0089000</name>
</gene>
<evidence type="ECO:0000313" key="1">
    <source>
        <dbReference type="EMBL" id="KAI8546087.1"/>
    </source>
</evidence>
<keyword evidence="2" id="KW-1185">Reference proteome</keyword>
<comment type="caution">
    <text evidence="1">The sequence shown here is derived from an EMBL/GenBank/DDBJ whole genome shotgun (WGS) entry which is preliminary data.</text>
</comment>
<name>A0ACC0N027_RHOML</name>
<protein>
    <submittedName>
        <fullName evidence="1">Uncharacterized protein</fullName>
    </submittedName>
</protein>
<sequence length="123" mass="14132">MASMDSTTPPPQSLDPGVQWNVTTVLGLHSQTVLRSDPQVCKYLYQLNDRMAKKDRMINALRKDVHMVATAIRLRTPLPSRDRYRLPSPRWDEGKNAHVKDRLGKRMEDPEFILRPVLGAGRR</sequence>
<dbReference type="EMBL" id="CM046394">
    <property type="protein sequence ID" value="KAI8546087.1"/>
    <property type="molecule type" value="Genomic_DNA"/>
</dbReference>